<dbReference type="RefSeq" id="WP_010526756.1">
    <property type="nucleotide sequence ID" value="NZ_AFSL01000016.1"/>
</dbReference>
<dbReference type="SUPFAM" id="SSF55136">
    <property type="entry name" value="Probable bacterial effector-binding domain"/>
    <property type="match status" value="1"/>
</dbReference>
<dbReference type="EMBL" id="FONA01000005">
    <property type="protein sequence ID" value="SFD97908.1"/>
    <property type="molecule type" value="Genomic_DNA"/>
</dbReference>
<keyword evidence="3" id="KW-1185">Reference proteome</keyword>
<dbReference type="eggNOG" id="COG3708">
    <property type="taxonomic scope" value="Bacteria"/>
</dbReference>
<evidence type="ECO:0000259" key="1">
    <source>
        <dbReference type="SMART" id="SM00871"/>
    </source>
</evidence>
<keyword evidence="2" id="KW-0238">DNA-binding</keyword>
<evidence type="ECO:0000313" key="3">
    <source>
        <dbReference type="Proteomes" id="UP000181976"/>
    </source>
</evidence>
<dbReference type="InterPro" id="IPR053182">
    <property type="entry name" value="YobU-like_regulator"/>
</dbReference>
<organism evidence="2 3">
    <name type="scientific">Thermophagus xiamenensis</name>
    <dbReference type="NCBI Taxonomy" id="385682"/>
    <lineage>
        <taxon>Bacteria</taxon>
        <taxon>Pseudomonadati</taxon>
        <taxon>Bacteroidota</taxon>
        <taxon>Bacteroidia</taxon>
        <taxon>Marinilabiliales</taxon>
        <taxon>Marinilabiliaceae</taxon>
        <taxon>Thermophagus</taxon>
    </lineage>
</organism>
<dbReference type="PANTHER" id="PTHR36444">
    <property type="entry name" value="TRANSCRIPTIONAL REGULATOR PROTEIN YOBU-RELATED"/>
    <property type="match status" value="1"/>
</dbReference>
<gene>
    <name evidence="2" type="ORF">SAMN05444380_1055</name>
</gene>
<accession>A0A1I1WU57</accession>
<name>A0A1I1WU57_9BACT</name>
<dbReference type="Gene3D" id="3.20.80.10">
    <property type="entry name" value="Regulatory factor, effector binding domain"/>
    <property type="match status" value="1"/>
</dbReference>
<dbReference type="InParanoid" id="A0A1I1WU57"/>
<dbReference type="Proteomes" id="UP000181976">
    <property type="component" value="Unassembled WGS sequence"/>
</dbReference>
<dbReference type="STRING" id="385682.SAMN05444380_1055"/>
<sequence length="153" mass="17896">MVVNKDKFKLVGLKLKGKTTYQNNQSGKDCGYLWQKFQTEKIFERIPEKLSDEIYAVYYDYEKDETSPFAYFIGCKVTENTVTPPGLDQLIVPAQKYQKFTARGVMPHCISETWKQIWNSDINRKFGFDFEIYDARSKDWNNAEVDIFLSITG</sequence>
<dbReference type="InterPro" id="IPR010499">
    <property type="entry name" value="AraC_E-bd"/>
</dbReference>
<dbReference type="PANTHER" id="PTHR36444:SF2">
    <property type="entry name" value="TRANSCRIPTIONAL REGULATOR PROTEIN YOBU-RELATED"/>
    <property type="match status" value="1"/>
</dbReference>
<dbReference type="Pfam" id="PF14526">
    <property type="entry name" value="Cass2"/>
    <property type="match status" value="1"/>
</dbReference>
<evidence type="ECO:0000313" key="2">
    <source>
        <dbReference type="EMBL" id="SFD97908.1"/>
    </source>
</evidence>
<dbReference type="OrthoDB" id="9801008at2"/>
<reference evidence="2 3" key="1">
    <citation type="submission" date="2016-10" db="EMBL/GenBank/DDBJ databases">
        <authorList>
            <person name="de Groot N.N."/>
        </authorList>
    </citation>
    <scope>NUCLEOTIDE SEQUENCE [LARGE SCALE GENOMIC DNA]</scope>
    <source>
        <strain evidence="2 3">DSM 19012</strain>
    </source>
</reference>
<dbReference type="InterPro" id="IPR011256">
    <property type="entry name" value="Reg_factor_effector_dom_sf"/>
</dbReference>
<proteinExistence type="predicted"/>
<dbReference type="GO" id="GO:0003677">
    <property type="term" value="F:DNA binding"/>
    <property type="evidence" value="ECO:0007669"/>
    <property type="project" value="UniProtKB-KW"/>
</dbReference>
<dbReference type="InterPro" id="IPR029441">
    <property type="entry name" value="Cass2"/>
</dbReference>
<feature type="domain" description="AraC effector-binding" evidence="1">
    <location>
        <begin position="1"/>
        <end position="152"/>
    </location>
</feature>
<protein>
    <submittedName>
        <fullName evidence="2">Predicted transcriptional regulator YdeE, contains AraC-type DNA-binding domain</fullName>
    </submittedName>
</protein>
<dbReference type="SMART" id="SM00871">
    <property type="entry name" value="AraC_E_bind"/>
    <property type="match status" value="1"/>
</dbReference>
<dbReference type="AlphaFoldDB" id="A0A1I1WU57"/>